<evidence type="ECO:0000256" key="1">
    <source>
        <dbReference type="ARBA" id="ARBA00022737"/>
    </source>
</evidence>
<dbReference type="PROSITE" id="PS50893">
    <property type="entry name" value="ABC_TRANSPORTER_2"/>
    <property type="match status" value="1"/>
</dbReference>
<keyword evidence="1" id="KW-0677">Repeat</keyword>
<evidence type="ECO:0000313" key="7">
    <source>
        <dbReference type="Proteomes" id="UP001595823"/>
    </source>
</evidence>
<dbReference type="InterPro" id="IPR050611">
    <property type="entry name" value="ABCF"/>
</dbReference>
<dbReference type="PANTHER" id="PTHR19211:SF6">
    <property type="entry name" value="BLL7188 PROTEIN"/>
    <property type="match status" value="1"/>
</dbReference>
<proteinExistence type="predicted"/>
<dbReference type="InterPro" id="IPR003593">
    <property type="entry name" value="AAA+_ATPase"/>
</dbReference>
<keyword evidence="3 6" id="KW-0067">ATP-binding</keyword>
<dbReference type="Pfam" id="PF00005">
    <property type="entry name" value="ABC_tran"/>
    <property type="match status" value="2"/>
</dbReference>
<gene>
    <name evidence="6" type="ORF">ACFPET_03675</name>
</gene>
<dbReference type="GO" id="GO:0005524">
    <property type="term" value="F:ATP binding"/>
    <property type="evidence" value="ECO:0007669"/>
    <property type="project" value="UniProtKB-KW"/>
</dbReference>
<dbReference type="InterPro" id="IPR027417">
    <property type="entry name" value="P-loop_NTPase"/>
</dbReference>
<dbReference type="Gene3D" id="3.40.50.300">
    <property type="entry name" value="P-loop containing nucleotide triphosphate hydrolases"/>
    <property type="match status" value="2"/>
</dbReference>
<dbReference type="Proteomes" id="UP001595823">
    <property type="component" value="Unassembled WGS sequence"/>
</dbReference>
<evidence type="ECO:0000256" key="3">
    <source>
        <dbReference type="ARBA" id="ARBA00022840"/>
    </source>
</evidence>
<feature type="domain" description="ABC transporter" evidence="5">
    <location>
        <begin position="5"/>
        <end position="237"/>
    </location>
</feature>
<dbReference type="SMART" id="SM00382">
    <property type="entry name" value="AAA"/>
    <property type="match status" value="2"/>
</dbReference>
<dbReference type="SUPFAM" id="SSF52540">
    <property type="entry name" value="P-loop containing nucleoside triphosphate hydrolases"/>
    <property type="match status" value="2"/>
</dbReference>
<dbReference type="EMBL" id="JBHSDK010000003">
    <property type="protein sequence ID" value="MFC4334293.1"/>
    <property type="molecule type" value="Genomic_DNA"/>
</dbReference>
<reference evidence="7" key="1">
    <citation type="journal article" date="2019" name="Int. J. Syst. Evol. Microbiol.">
        <title>The Global Catalogue of Microorganisms (GCM) 10K type strain sequencing project: providing services to taxonomists for standard genome sequencing and annotation.</title>
        <authorList>
            <consortium name="The Broad Institute Genomics Platform"/>
            <consortium name="The Broad Institute Genome Sequencing Center for Infectious Disease"/>
            <person name="Wu L."/>
            <person name="Ma J."/>
        </authorList>
    </citation>
    <scope>NUCLEOTIDE SEQUENCE [LARGE SCALE GENOMIC DNA]</scope>
    <source>
        <strain evidence="7">IBRC-M 10908</strain>
    </source>
</reference>
<keyword evidence="2" id="KW-0547">Nucleotide-binding</keyword>
<dbReference type="InterPro" id="IPR003439">
    <property type="entry name" value="ABC_transporter-like_ATP-bd"/>
</dbReference>
<evidence type="ECO:0000256" key="2">
    <source>
        <dbReference type="ARBA" id="ARBA00022741"/>
    </source>
</evidence>
<dbReference type="RefSeq" id="WP_380618025.1">
    <property type="nucleotide sequence ID" value="NZ_JBHSDK010000003.1"/>
</dbReference>
<evidence type="ECO:0000256" key="4">
    <source>
        <dbReference type="SAM" id="MobiDB-lite"/>
    </source>
</evidence>
<dbReference type="PANTHER" id="PTHR19211">
    <property type="entry name" value="ATP-BINDING TRANSPORT PROTEIN-RELATED"/>
    <property type="match status" value="1"/>
</dbReference>
<evidence type="ECO:0000313" key="6">
    <source>
        <dbReference type="EMBL" id="MFC4334293.1"/>
    </source>
</evidence>
<keyword evidence="7" id="KW-1185">Reference proteome</keyword>
<sequence length="546" mass="58913">MSNAITITDLAFQWADGGEVITGLNAAFSPGATALIGDNGTGKSTLLRLVAGELSPSAGRVEHTGRMAYLPQHLPLSRGLSVSDLLGISPVLAAIEAVVAGEVDEDLFEVIGSDWDVGERARARLDQLGLDHVGLDRPVESLSGGECLLVGLAGKLLERPDVLLLDEPTNNLDRRARGYLYRAVEAFQGTLLVVSHDRDLLRRVDRTAELYRGGIRFYGGNFDVYEEAVAAESHAAERAVRDARAHYRKQKQEWIDSQVKLARRERAGRKASGNKSQPKIVMNERKRQAQVSRAKHRIEKEEDLAGAKEALEESKDRLRDDKSIRVDLPETRVGPAAVVAEVSGFGAEGVHGQSLYGPAGVDLSVVGPERVALVGDNGSGKTTLLRRLLAEARVPSGYLTQRLDFLDDGATVLESVRARAGDADESLLRTRLSRFLLRGDAVFQPVSTLSGGERLRTALAAVLSARPAPKLLVLDEPTNNLDLTSVGQLRDALTSFEGALVVVSHDPDFLDGLGLTRRVVLERGEGVVSDVRDGVETVLRESGETA</sequence>
<organism evidence="6 7">
    <name type="scientific">Salininema proteolyticum</name>
    <dbReference type="NCBI Taxonomy" id="1607685"/>
    <lineage>
        <taxon>Bacteria</taxon>
        <taxon>Bacillati</taxon>
        <taxon>Actinomycetota</taxon>
        <taxon>Actinomycetes</taxon>
        <taxon>Glycomycetales</taxon>
        <taxon>Glycomycetaceae</taxon>
        <taxon>Salininema</taxon>
    </lineage>
</organism>
<accession>A0ABV8TV55</accession>
<feature type="region of interest" description="Disordered" evidence="4">
    <location>
        <begin position="264"/>
        <end position="297"/>
    </location>
</feature>
<comment type="caution">
    <text evidence="6">The sequence shown here is derived from an EMBL/GenBank/DDBJ whole genome shotgun (WGS) entry which is preliminary data.</text>
</comment>
<protein>
    <submittedName>
        <fullName evidence="6">ABC-F family ATP-binding cassette domain-containing protein</fullName>
    </submittedName>
</protein>
<name>A0ABV8TV55_9ACTN</name>
<evidence type="ECO:0000259" key="5">
    <source>
        <dbReference type="PROSITE" id="PS50893"/>
    </source>
</evidence>